<reference evidence="2" key="2">
    <citation type="submission" date="2025-08" db="UniProtKB">
        <authorList>
            <consortium name="Ensembl"/>
        </authorList>
    </citation>
    <scope>IDENTIFICATION</scope>
</reference>
<protein>
    <submittedName>
        <fullName evidence="2">Uncharacterized protein</fullName>
    </submittedName>
</protein>
<evidence type="ECO:0000313" key="3">
    <source>
        <dbReference type="Proteomes" id="UP000694390"/>
    </source>
</evidence>
<dbReference type="Ensembl" id="ENSGEVT00005011764.1">
    <property type="protein sequence ID" value="ENSGEVP00005011230.1"/>
    <property type="gene ID" value="ENSGEVG00005007827.1"/>
</dbReference>
<feature type="region of interest" description="Disordered" evidence="1">
    <location>
        <begin position="1"/>
        <end position="59"/>
    </location>
</feature>
<dbReference type="GeneTree" id="ENSGT01020000231033"/>
<dbReference type="SUPFAM" id="SSF82671">
    <property type="entry name" value="SEA domain"/>
    <property type="match status" value="1"/>
</dbReference>
<accession>A0A8C4W6P9</accession>
<dbReference type="Proteomes" id="UP000694390">
    <property type="component" value="Chromosome 24"/>
</dbReference>
<reference evidence="2" key="3">
    <citation type="submission" date="2025-09" db="UniProtKB">
        <authorList>
            <consortium name="Ensembl"/>
        </authorList>
    </citation>
    <scope>IDENTIFICATION</scope>
</reference>
<reference evidence="2" key="1">
    <citation type="submission" date="2019-06" db="EMBL/GenBank/DDBJ databases">
        <title>G10K-VGP Goodes thornscrub tortoise genome, primary haplotype.</title>
        <authorList>
            <person name="Murphy B."/>
            <person name="Edwards T."/>
            <person name="Rhie A."/>
            <person name="Koren S."/>
            <person name="Phillippy A."/>
            <person name="Fedrigo O."/>
            <person name="Haase B."/>
            <person name="Mountcastle J."/>
            <person name="Lewin H."/>
            <person name="Damas J."/>
            <person name="Howe K."/>
            <person name="Formenti G."/>
            <person name="Myers G."/>
            <person name="Durbin R."/>
            <person name="Jarvis E.D."/>
        </authorList>
    </citation>
    <scope>NUCLEOTIDE SEQUENCE [LARGE SCALE GENOMIC DNA]</scope>
</reference>
<proteinExistence type="predicted"/>
<sequence length="151" mass="16952">RPKGTPPPRHLLLTPPSLHTTTPAPKGDTTTAAPHGDTTTPAPAGDTTTPMPQRDTTTPLLSTATLAPSRRIIRFSLSFRIMNRSFRSSLLDPFSTYYQELELTIHIMIVCSRLRKNRGKLDLLSSQTLYEPRSEYPNYHTYGRFSTPDKK</sequence>
<organism evidence="2 3">
    <name type="scientific">Gopherus evgoodei</name>
    <name type="common">Goodes thornscrub tortoise</name>
    <dbReference type="NCBI Taxonomy" id="1825980"/>
    <lineage>
        <taxon>Eukaryota</taxon>
        <taxon>Metazoa</taxon>
        <taxon>Chordata</taxon>
        <taxon>Craniata</taxon>
        <taxon>Vertebrata</taxon>
        <taxon>Euteleostomi</taxon>
        <taxon>Archelosauria</taxon>
        <taxon>Testudinata</taxon>
        <taxon>Testudines</taxon>
        <taxon>Cryptodira</taxon>
        <taxon>Durocryptodira</taxon>
        <taxon>Testudinoidea</taxon>
        <taxon>Testudinidae</taxon>
        <taxon>Gopherus</taxon>
    </lineage>
</organism>
<dbReference type="InterPro" id="IPR036364">
    <property type="entry name" value="SEA_dom_sf"/>
</dbReference>
<feature type="compositionally biased region" description="Low complexity" evidence="1">
    <location>
        <begin position="10"/>
        <end position="59"/>
    </location>
</feature>
<name>A0A8C4W6P9_9SAUR</name>
<evidence type="ECO:0000256" key="1">
    <source>
        <dbReference type="SAM" id="MobiDB-lite"/>
    </source>
</evidence>
<keyword evidence="3" id="KW-1185">Reference proteome</keyword>
<dbReference type="AlphaFoldDB" id="A0A8C4W6P9"/>
<evidence type="ECO:0000313" key="2">
    <source>
        <dbReference type="Ensembl" id="ENSGEVP00005011230.1"/>
    </source>
</evidence>